<proteinExistence type="predicted"/>
<name>A0A2M8W0B7_9RHOB</name>
<dbReference type="Gene3D" id="2.60.200.60">
    <property type="match status" value="1"/>
</dbReference>
<dbReference type="InterPro" id="IPR008727">
    <property type="entry name" value="PAAR_motif"/>
</dbReference>
<dbReference type="EMBL" id="PGTY01000004">
    <property type="protein sequence ID" value="PJI84363.1"/>
    <property type="molecule type" value="Genomic_DNA"/>
</dbReference>
<comment type="caution">
    <text evidence="1">The sequence shown here is derived from an EMBL/GenBank/DDBJ whole genome shotgun (WGS) entry which is preliminary data.</text>
</comment>
<sequence>MLGAGPRSCGKRHPMKPLARIGDTHVCPIHGPNPIVSGKAGAKAGVRPIAVVGDKTACGAVITVGTPLFKVDGKDAAHIGSATSHGGTITTGAPILKG</sequence>
<dbReference type="Pfam" id="PF05488">
    <property type="entry name" value="PAAR_motif"/>
    <property type="match status" value="1"/>
</dbReference>
<protein>
    <submittedName>
        <fullName evidence="1">Putative Zn-binding protein involved in type VI secretion</fullName>
    </submittedName>
</protein>
<organism evidence="1 2">
    <name type="scientific">Yoonia maricola</name>
    <dbReference type="NCBI Taxonomy" id="420999"/>
    <lineage>
        <taxon>Bacteria</taxon>
        <taxon>Pseudomonadati</taxon>
        <taxon>Pseudomonadota</taxon>
        <taxon>Alphaproteobacteria</taxon>
        <taxon>Rhodobacterales</taxon>
        <taxon>Paracoccaceae</taxon>
        <taxon>Yoonia</taxon>
    </lineage>
</organism>
<dbReference type="AlphaFoldDB" id="A0A2M8W0B7"/>
<dbReference type="OrthoDB" id="197187at2"/>
<evidence type="ECO:0000313" key="1">
    <source>
        <dbReference type="EMBL" id="PJI84363.1"/>
    </source>
</evidence>
<reference evidence="1 2" key="1">
    <citation type="submission" date="2017-11" db="EMBL/GenBank/DDBJ databases">
        <title>Genomic Encyclopedia of Archaeal and Bacterial Type Strains, Phase II (KMG-II): From Individual Species to Whole Genera.</title>
        <authorList>
            <person name="Goeker M."/>
        </authorList>
    </citation>
    <scope>NUCLEOTIDE SEQUENCE [LARGE SCALE GENOMIC DNA]</scope>
    <source>
        <strain evidence="1 2">DSM 29128</strain>
    </source>
</reference>
<dbReference type="CDD" id="cd14743">
    <property type="entry name" value="PAAR_CT_1"/>
    <property type="match status" value="1"/>
</dbReference>
<accession>A0A2M8W0B7</accession>
<evidence type="ECO:0000313" key="2">
    <source>
        <dbReference type="Proteomes" id="UP000228531"/>
    </source>
</evidence>
<gene>
    <name evidence="1" type="ORF">BC777_3420</name>
</gene>
<dbReference type="Proteomes" id="UP000228531">
    <property type="component" value="Unassembled WGS sequence"/>
</dbReference>
<keyword evidence="2" id="KW-1185">Reference proteome</keyword>